<reference evidence="5 6" key="1">
    <citation type="submission" date="2023-03" db="EMBL/GenBank/DDBJ databases">
        <title>Draft genome sequence of Thalassotalea eurytherma JCM 18482T.</title>
        <authorList>
            <person name="Sawabe T."/>
        </authorList>
    </citation>
    <scope>NUCLEOTIDE SEQUENCE [LARGE SCALE GENOMIC DNA]</scope>
    <source>
        <strain evidence="5 6">JCM 18482</strain>
    </source>
</reference>
<dbReference type="PROSITE" id="PS50110">
    <property type="entry name" value="RESPONSE_REGULATORY"/>
    <property type="match status" value="1"/>
</dbReference>
<sequence length="235" mass="26934">MNYLIIDDEPTAHKLITRFAQAHPTLNLVGSCFNAMQAEQLMQSNQVDVIFLDINMPKMTGFEFLTALKKPPQIVVISAHQEYALESYEYEISDYLLKPFNAERFGKTFQKITDKQALFESHRQSGNSSNALQESIFIKDDKKHHQVALNELLYVKANGNYSSVYLKGSQLLSQMKISDFERLLPGEHFSRVHRSYMVAHHALTLIKASEVHINDFVVPVGRIYKDKVSQIVNKK</sequence>
<evidence type="ECO:0000313" key="5">
    <source>
        <dbReference type="EMBL" id="GLX81657.1"/>
    </source>
</evidence>
<keyword evidence="2" id="KW-0597">Phosphoprotein</keyword>
<dbReference type="InterPro" id="IPR007492">
    <property type="entry name" value="LytTR_DNA-bd_dom"/>
</dbReference>
<dbReference type="InterPro" id="IPR011006">
    <property type="entry name" value="CheY-like_superfamily"/>
</dbReference>
<dbReference type="Gene3D" id="3.40.50.2300">
    <property type="match status" value="1"/>
</dbReference>
<name>A0ABQ6H0N0_9GAMM</name>
<dbReference type="SMART" id="SM00850">
    <property type="entry name" value="LytTR"/>
    <property type="match status" value="1"/>
</dbReference>
<dbReference type="InterPro" id="IPR046947">
    <property type="entry name" value="LytR-like"/>
</dbReference>
<evidence type="ECO:0000256" key="1">
    <source>
        <dbReference type="ARBA" id="ARBA00023012"/>
    </source>
</evidence>
<proteinExistence type="predicted"/>
<dbReference type="RefSeq" id="WP_284206996.1">
    <property type="nucleotide sequence ID" value="NZ_BSSU01000005.1"/>
</dbReference>
<dbReference type="PANTHER" id="PTHR37299">
    <property type="entry name" value="TRANSCRIPTIONAL REGULATOR-RELATED"/>
    <property type="match status" value="1"/>
</dbReference>
<dbReference type="GO" id="GO:0003677">
    <property type="term" value="F:DNA binding"/>
    <property type="evidence" value="ECO:0007669"/>
    <property type="project" value="UniProtKB-KW"/>
</dbReference>
<keyword evidence="5" id="KW-0238">DNA-binding</keyword>
<keyword evidence="1" id="KW-0902">Two-component regulatory system</keyword>
<dbReference type="PROSITE" id="PS50930">
    <property type="entry name" value="HTH_LYTTR"/>
    <property type="match status" value="1"/>
</dbReference>
<feature type="domain" description="Response regulatory" evidence="3">
    <location>
        <begin position="2"/>
        <end position="113"/>
    </location>
</feature>
<evidence type="ECO:0000313" key="6">
    <source>
        <dbReference type="Proteomes" id="UP001157133"/>
    </source>
</evidence>
<evidence type="ECO:0000259" key="4">
    <source>
        <dbReference type="PROSITE" id="PS50930"/>
    </source>
</evidence>
<feature type="domain" description="HTH LytTR-type" evidence="4">
    <location>
        <begin position="136"/>
        <end position="234"/>
    </location>
</feature>
<evidence type="ECO:0000256" key="2">
    <source>
        <dbReference type="PROSITE-ProRule" id="PRU00169"/>
    </source>
</evidence>
<evidence type="ECO:0000259" key="3">
    <source>
        <dbReference type="PROSITE" id="PS50110"/>
    </source>
</evidence>
<dbReference type="Pfam" id="PF00072">
    <property type="entry name" value="Response_reg"/>
    <property type="match status" value="1"/>
</dbReference>
<dbReference type="InterPro" id="IPR001789">
    <property type="entry name" value="Sig_transdc_resp-reg_receiver"/>
</dbReference>
<comment type="caution">
    <text evidence="5">The sequence shown here is derived from an EMBL/GenBank/DDBJ whole genome shotgun (WGS) entry which is preliminary data.</text>
</comment>
<dbReference type="SMART" id="SM00448">
    <property type="entry name" value="REC"/>
    <property type="match status" value="1"/>
</dbReference>
<dbReference type="Proteomes" id="UP001157133">
    <property type="component" value="Unassembled WGS sequence"/>
</dbReference>
<dbReference type="EMBL" id="BSSU01000005">
    <property type="protein sequence ID" value="GLX81657.1"/>
    <property type="molecule type" value="Genomic_DNA"/>
</dbReference>
<gene>
    <name evidence="5" type="ORF">theurythT_11090</name>
</gene>
<feature type="modified residue" description="4-aspartylphosphate" evidence="2">
    <location>
        <position position="53"/>
    </location>
</feature>
<keyword evidence="6" id="KW-1185">Reference proteome</keyword>
<accession>A0ABQ6H0N0</accession>
<dbReference type="PANTHER" id="PTHR37299:SF1">
    <property type="entry name" value="STAGE 0 SPORULATION PROTEIN A HOMOLOG"/>
    <property type="match status" value="1"/>
</dbReference>
<organism evidence="5 6">
    <name type="scientific">Thalassotalea eurytherma</name>
    <dbReference type="NCBI Taxonomy" id="1144278"/>
    <lineage>
        <taxon>Bacteria</taxon>
        <taxon>Pseudomonadati</taxon>
        <taxon>Pseudomonadota</taxon>
        <taxon>Gammaproteobacteria</taxon>
        <taxon>Alteromonadales</taxon>
        <taxon>Colwelliaceae</taxon>
        <taxon>Thalassotalea</taxon>
    </lineage>
</organism>
<dbReference type="Gene3D" id="2.40.50.1020">
    <property type="entry name" value="LytTr DNA-binding domain"/>
    <property type="match status" value="1"/>
</dbReference>
<protein>
    <submittedName>
        <fullName evidence="5">DNA-binding response regulator</fullName>
    </submittedName>
</protein>
<dbReference type="Pfam" id="PF04397">
    <property type="entry name" value="LytTR"/>
    <property type="match status" value="1"/>
</dbReference>
<dbReference type="SUPFAM" id="SSF52172">
    <property type="entry name" value="CheY-like"/>
    <property type="match status" value="1"/>
</dbReference>